<feature type="region of interest" description="Disordered" evidence="2">
    <location>
        <begin position="109"/>
        <end position="133"/>
    </location>
</feature>
<dbReference type="Gene3D" id="3.30.420.240">
    <property type="match status" value="1"/>
</dbReference>
<name>A0ABU9SKN1_9BURK</name>
<keyword evidence="6" id="KW-1185">Reference proteome</keyword>
<accession>A0ABU9SKN1</accession>
<dbReference type="RefSeq" id="WP_406953865.1">
    <property type="nucleotide sequence ID" value="NZ_JAYMRW010000017.1"/>
</dbReference>
<protein>
    <submittedName>
        <fullName evidence="5">Terminase ATPase subunit family protein</fullName>
    </submittedName>
</protein>
<evidence type="ECO:0000256" key="2">
    <source>
        <dbReference type="SAM" id="MobiDB-lite"/>
    </source>
</evidence>
<evidence type="ECO:0000313" key="5">
    <source>
        <dbReference type="EMBL" id="MEM5451905.1"/>
    </source>
</evidence>
<dbReference type="InterPro" id="IPR010332">
    <property type="entry name" value="ATPase_terminase-su_N"/>
</dbReference>
<dbReference type="InterPro" id="IPR027417">
    <property type="entry name" value="P-loop_NTPase"/>
</dbReference>
<evidence type="ECO:0000256" key="1">
    <source>
        <dbReference type="ARBA" id="ARBA00022612"/>
    </source>
</evidence>
<dbReference type="Pfam" id="PF06056">
    <property type="entry name" value="Terminase_5"/>
    <property type="match status" value="1"/>
</dbReference>
<feature type="compositionally biased region" description="Basic and acidic residues" evidence="2">
    <location>
        <begin position="119"/>
        <end position="133"/>
    </location>
</feature>
<dbReference type="Gene3D" id="3.40.50.300">
    <property type="entry name" value="P-loop containing nucleotide triphosphate hydrolases"/>
    <property type="match status" value="1"/>
</dbReference>
<evidence type="ECO:0000259" key="3">
    <source>
        <dbReference type="Pfam" id="PF06056"/>
    </source>
</evidence>
<feature type="domain" description="Terminase ATPase subunit N-terminal" evidence="3">
    <location>
        <begin position="16"/>
        <end position="72"/>
    </location>
</feature>
<dbReference type="Proteomes" id="UP001390669">
    <property type="component" value="Unassembled WGS sequence"/>
</dbReference>
<comment type="caution">
    <text evidence="5">The sequence shown here is derived from an EMBL/GenBank/DDBJ whole genome shotgun (WGS) entry which is preliminary data.</text>
</comment>
<sequence length="598" mass="67902">MLETADIKPALESNADPRRIARALYWQGWRVTSIARHMELKRATVEAWKQRDEWDKAAPIERMESSLETRFCALIAKPVKTGSDYKEIDLLGRQVERLARVRKYGETGKESDLNPNIEARNKAPRKERADRNGFSDEQVARLHEAFLDCQFGYQKVWYRNGDKRTRNILKSRQIGATFYFGREALDDALQTGRNQIFLSASKAQAHVFRQYICQFAREAADVELTGEPIILPSRSPEIPEAILYFLGTNAKTAQSYHGNFYFDEYFWVSGFRDLQKVASGMAMHKKWRKTYFSTPSSISHPAYTFWSGEHFNRGRAKTDHIHLDISHSALGRGRFCEDLQWRQIVTVEDALAGGCDLFDIDELRLEYSAQDYANLLMCQFIDDSASIFPLVELQRCMVDSWEAWADDFRPLAPRPFGFRPVWVGYDPALSGDSAGLVVVAPPAVPGGKFRVLHKCQFRGMDFEGQAEAIRQITQQYNVEYMSIDTTGIGQGVYQLVKQFYPSAVALNYSPEIKGRLVLKGLSVIGKGRLEFDAGWTDLAQSFMAIRKTMTASGRKVTYEASRSEETGHADLAWACLHALDNEPLEGVTANNTGFMEIS</sequence>
<dbReference type="Pfam" id="PF03237">
    <property type="entry name" value="Terminase_6N"/>
    <property type="match status" value="1"/>
</dbReference>
<dbReference type="InterPro" id="IPR035421">
    <property type="entry name" value="Terminase_6C"/>
</dbReference>
<evidence type="ECO:0000313" key="6">
    <source>
        <dbReference type="Proteomes" id="UP001390669"/>
    </source>
</evidence>
<gene>
    <name evidence="5" type="ORF">VSR33_30995</name>
</gene>
<dbReference type="Pfam" id="PF17289">
    <property type="entry name" value="Terminase_6C"/>
    <property type="match status" value="1"/>
</dbReference>
<dbReference type="EMBL" id="JAYMRW010000017">
    <property type="protein sequence ID" value="MEM5451905.1"/>
    <property type="molecule type" value="Genomic_DNA"/>
</dbReference>
<organism evidence="5 6">
    <name type="scientific">Paraburkholderia guartelaensis</name>
    <dbReference type="NCBI Taxonomy" id="2546446"/>
    <lineage>
        <taxon>Bacteria</taxon>
        <taxon>Pseudomonadati</taxon>
        <taxon>Pseudomonadota</taxon>
        <taxon>Betaproteobacteria</taxon>
        <taxon>Burkholderiales</taxon>
        <taxon>Burkholderiaceae</taxon>
        <taxon>Paraburkholderia</taxon>
    </lineage>
</organism>
<keyword evidence="1" id="KW-1188">Viral release from host cell</keyword>
<feature type="domain" description="Terminase large subunit gp17-like C-terminal" evidence="4">
    <location>
        <begin position="423"/>
        <end position="581"/>
    </location>
</feature>
<evidence type="ECO:0000259" key="4">
    <source>
        <dbReference type="Pfam" id="PF17289"/>
    </source>
</evidence>
<reference evidence="5 6" key="1">
    <citation type="submission" date="2024-01" db="EMBL/GenBank/DDBJ databases">
        <title>The diversity of rhizobia nodulating Mimosa spp. in eleven states of Brazil covering several biomes is determined by host plant, location, and edaphic factors.</title>
        <authorList>
            <person name="Rouws L."/>
            <person name="Barauna A."/>
            <person name="Beukes C."/>
            <person name="De Faria S.M."/>
            <person name="Gross E."/>
            <person name="Dos Reis Junior F.B."/>
            <person name="Simon M."/>
            <person name="Maluk M."/>
            <person name="Odee D.W."/>
            <person name="Kenicer G."/>
            <person name="Young J.P.W."/>
            <person name="Reis V.M."/>
            <person name="Zilli J."/>
            <person name="James E.K."/>
        </authorList>
    </citation>
    <scope>NUCLEOTIDE SEQUENCE [LARGE SCALE GENOMIC DNA]</scope>
    <source>
        <strain evidence="5 6">JPY164</strain>
    </source>
</reference>
<proteinExistence type="predicted"/>